<keyword evidence="3" id="KW-1185">Reference proteome</keyword>
<keyword evidence="1" id="KW-0479">Metal-binding</keyword>
<gene>
    <name evidence="2" type="ORF">BET01_19100</name>
</gene>
<comment type="caution">
    <text evidence="2">The sequence shown here is derived from an EMBL/GenBank/DDBJ whole genome shotgun (WGS) entry which is preliminary data.</text>
</comment>
<dbReference type="InterPro" id="IPR004453">
    <property type="entry name" value="QueG"/>
</dbReference>
<dbReference type="Proteomes" id="UP000284277">
    <property type="component" value="Unassembled WGS sequence"/>
</dbReference>
<dbReference type="SUPFAM" id="SSF54862">
    <property type="entry name" value="4Fe-4S ferredoxins"/>
    <property type="match status" value="1"/>
</dbReference>
<dbReference type="GO" id="GO:0052693">
    <property type="term" value="F:epoxyqueuosine reductase activity"/>
    <property type="evidence" value="ECO:0007669"/>
    <property type="project" value="TreeGrafter"/>
</dbReference>
<keyword evidence="1" id="KW-0408">Iron</keyword>
<dbReference type="GO" id="GO:0008616">
    <property type="term" value="P:tRNA queuosine(34) biosynthetic process"/>
    <property type="evidence" value="ECO:0007669"/>
    <property type="project" value="InterPro"/>
</dbReference>
<reference evidence="2 3" key="1">
    <citation type="submission" date="2016-08" db="EMBL/GenBank/DDBJ databases">
        <title>A new outlook on sporulation: Clostridium algidixylanolyticum.</title>
        <authorList>
            <person name="Poppleton D.I."/>
            <person name="Gribaldo S."/>
        </authorList>
    </citation>
    <scope>NUCLEOTIDE SEQUENCE [LARGE SCALE GENOMIC DNA]</scope>
    <source>
        <strain evidence="2 3">SPL73</strain>
    </source>
</reference>
<dbReference type="RefSeq" id="WP_120196782.1">
    <property type="nucleotide sequence ID" value="NZ_MCIA01000015.1"/>
</dbReference>
<dbReference type="Pfam" id="PF13484">
    <property type="entry name" value="Fer4_16"/>
    <property type="match status" value="1"/>
</dbReference>
<organism evidence="2 3">
    <name type="scientific">Lacrimispora algidixylanolytica</name>
    <dbReference type="NCBI Taxonomy" id="94868"/>
    <lineage>
        <taxon>Bacteria</taxon>
        <taxon>Bacillati</taxon>
        <taxon>Bacillota</taxon>
        <taxon>Clostridia</taxon>
        <taxon>Lachnospirales</taxon>
        <taxon>Lachnospiraceae</taxon>
        <taxon>Lacrimispora</taxon>
    </lineage>
</organism>
<sequence>MSNVNFSDNSMENQIQRKALELGYEKCGIIPVDMMEGYGEKLDERIEKATGSGQFYQGQKRLKNFQEQYPWAKSIIVLTVPYSQYKVPEEISGHIAKAYLFDTRIDEQAEEYQHSQLLENHLKELGLRVETNRKFGVVALRWAAMKAGLGIIRRNNFFYTESGSWIRIEAFLTDQKMELLQQTTLPACPKHCDRCIKACPTTSLCEAYTMNPLSCVSFLTTFGGRDLPNEPMASNFGDWIYGCDICQEVCPMNQGKWKGDKDFPGVMALSPYLTAENILKMDESYYQQNVQPKFFYLSQDELWKWQVDALNFMDNRYQEHFNSSILEACESKYEQVREMADTVCKKHGLT</sequence>
<keyword evidence="1" id="KW-0411">Iron-sulfur</keyword>
<accession>A0A419T369</accession>
<keyword evidence="1" id="KW-0004">4Fe-4S</keyword>
<dbReference type="PANTHER" id="PTHR30002">
    <property type="entry name" value="EPOXYQUEUOSINE REDUCTASE"/>
    <property type="match status" value="1"/>
</dbReference>
<dbReference type="PANTHER" id="PTHR30002:SF4">
    <property type="entry name" value="EPOXYQUEUOSINE REDUCTASE"/>
    <property type="match status" value="1"/>
</dbReference>
<protein>
    <submittedName>
        <fullName evidence="2">Fe-S oxidoreductase</fullName>
    </submittedName>
</protein>
<dbReference type="AlphaFoldDB" id="A0A419T369"/>
<evidence type="ECO:0000256" key="1">
    <source>
        <dbReference type="ARBA" id="ARBA00022485"/>
    </source>
</evidence>
<name>A0A419T369_9FIRM</name>
<evidence type="ECO:0000313" key="3">
    <source>
        <dbReference type="Proteomes" id="UP000284277"/>
    </source>
</evidence>
<proteinExistence type="predicted"/>
<dbReference type="EMBL" id="MCIA01000015">
    <property type="protein sequence ID" value="RKD31879.1"/>
    <property type="molecule type" value="Genomic_DNA"/>
</dbReference>
<dbReference type="OrthoDB" id="9784571at2"/>
<dbReference type="GO" id="GO:0051539">
    <property type="term" value="F:4 iron, 4 sulfur cluster binding"/>
    <property type="evidence" value="ECO:0007669"/>
    <property type="project" value="UniProtKB-KW"/>
</dbReference>
<evidence type="ECO:0000313" key="2">
    <source>
        <dbReference type="EMBL" id="RKD31879.1"/>
    </source>
</evidence>